<gene>
    <name evidence="6" type="ORF">N7G274_004065</name>
</gene>
<evidence type="ECO:0000313" key="6">
    <source>
        <dbReference type="EMBL" id="KAL2043007.1"/>
    </source>
</evidence>
<keyword evidence="3 5" id="KW-1133">Transmembrane helix</keyword>
<name>A0ABR4AEK7_9LECA</name>
<evidence type="ECO:0000256" key="2">
    <source>
        <dbReference type="ARBA" id="ARBA00022692"/>
    </source>
</evidence>
<organism evidence="6 7">
    <name type="scientific">Stereocaulon virgatum</name>
    <dbReference type="NCBI Taxonomy" id="373712"/>
    <lineage>
        <taxon>Eukaryota</taxon>
        <taxon>Fungi</taxon>
        <taxon>Dikarya</taxon>
        <taxon>Ascomycota</taxon>
        <taxon>Pezizomycotina</taxon>
        <taxon>Lecanoromycetes</taxon>
        <taxon>OSLEUM clade</taxon>
        <taxon>Lecanoromycetidae</taxon>
        <taxon>Lecanorales</taxon>
        <taxon>Lecanorineae</taxon>
        <taxon>Stereocaulaceae</taxon>
        <taxon>Stereocaulon</taxon>
    </lineage>
</organism>
<evidence type="ECO:0008006" key="8">
    <source>
        <dbReference type="Google" id="ProtNLM"/>
    </source>
</evidence>
<evidence type="ECO:0000256" key="4">
    <source>
        <dbReference type="ARBA" id="ARBA00023136"/>
    </source>
</evidence>
<reference evidence="6 7" key="1">
    <citation type="submission" date="2024-09" db="EMBL/GenBank/DDBJ databases">
        <title>Rethinking Asexuality: The Enigmatic Case of Functional Sexual Genes in Lepraria (Stereocaulaceae).</title>
        <authorList>
            <person name="Doellman M."/>
            <person name="Sun Y."/>
            <person name="Barcenas-Pena A."/>
            <person name="Lumbsch H.T."/>
            <person name="Grewe F."/>
        </authorList>
    </citation>
    <scope>NUCLEOTIDE SEQUENCE [LARGE SCALE GENOMIC DNA]</scope>
    <source>
        <strain evidence="6 7">Mercado 3170</strain>
    </source>
</reference>
<evidence type="ECO:0000256" key="1">
    <source>
        <dbReference type="ARBA" id="ARBA00004141"/>
    </source>
</evidence>
<protein>
    <recommendedName>
        <fullName evidence="8">RTA1 domain protein</fullName>
    </recommendedName>
</protein>
<keyword evidence="4 5" id="KW-0472">Membrane</keyword>
<keyword evidence="7" id="KW-1185">Reference proteome</keyword>
<feature type="transmembrane region" description="Helical" evidence="5">
    <location>
        <begin position="191"/>
        <end position="211"/>
    </location>
</feature>
<evidence type="ECO:0000256" key="3">
    <source>
        <dbReference type="ARBA" id="ARBA00022989"/>
    </source>
</evidence>
<evidence type="ECO:0000313" key="7">
    <source>
        <dbReference type="Proteomes" id="UP001590950"/>
    </source>
</evidence>
<sequence length="240" mass="26833">MSQRLTYSHLIVESIAYMCRTIMYSSPRPFTSYIISSVLTLVARAFSAATIYMILRRIVRLLQAEHHSLIPVNRLSKLFVCLEIMSFQVQGAGAGMQAAKDDILQRAGEIVIVAVLVLQIIIFCLFLSVTLVFHRRTLKQPTHVSLGSLQWELHLGGLYGAGVLLLVRDIVRAVEYIQGHGGYIHKHGYFLYVFDAAPMFGIMLVMAVIYAPCLLQQRQGGELEEATESPSYEGTVRVKA</sequence>
<comment type="subcellular location">
    <subcellularLocation>
        <location evidence="1">Membrane</location>
        <topology evidence="1">Multi-pass membrane protein</topology>
    </subcellularLocation>
</comment>
<feature type="transmembrane region" description="Helical" evidence="5">
    <location>
        <begin position="33"/>
        <end position="55"/>
    </location>
</feature>
<dbReference type="InterPro" id="IPR007568">
    <property type="entry name" value="RTA1"/>
</dbReference>
<dbReference type="PANTHER" id="PTHR31465:SF1">
    <property type="entry name" value="PROTEIN RTA1-RELATED"/>
    <property type="match status" value="1"/>
</dbReference>
<dbReference type="Pfam" id="PF04479">
    <property type="entry name" value="RTA1"/>
    <property type="match status" value="1"/>
</dbReference>
<dbReference type="EMBL" id="JBEFKJ010000012">
    <property type="protein sequence ID" value="KAL2043007.1"/>
    <property type="molecule type" value="Genomic_DNA"/>
</dbReference>
<keyword evidence="2 5" id="KW-0812">Transmembrane</keyword>
<feature type="transmembrane region" description="Helical" evidence="5">
    <location>
        <begin position="153"/>
        <end position="171"/>
    </location>
</feature>
<evidence type="ECO:0000256" key="5">
    <source>
        <dbReference type="SAM" id="Phobius"/>
    </source>
</evidence>
<accession>A0ABR4AEK7</accession>
<comment type="caution">
    <text evidence="6">The sequence shown here is derived from an EMBL/GenBank/DDBJ whole genome shotgun (WGS) entry which is preliminary data.</text>
</comment>
<feature type="transmembrane region" description="Helical" evidence="5">
    <location>
        <begin position="110"/>
        <end position="133"/>
    </location>
</feature>
<dbReference type="PANTHER" id="PTHR31465">
    <property type="entry name" value="PROTEIN RTA1-RELATED"/>
    <property type="match status" value="1"/>
</dbReference>
<proteinExistence type="predicted"/>
<dbReference type="Proteomes" id="UP001590950">
    <property type="component" value="Unassembled WGS sequence"/>
</dbReference>